<sequence>MRTLLLIYENVLVTNEEKQKESELVKLFDEEMKPILDYNQETFNLFAEGKISSYEYQDESKMDREEITEIIDKYVLMGLGSYRYKQFSV</sequence>
<evidence type="ECO:0000313" key="1">
    <source>
        <dbReference type="EMBL" id="AYV86331.1"/>
    </source>
</evidence>
<protein>
    <submittedName>
        <fullName evidence="1">Uncharacterized protein</fullName>
    </submittedName>
</protein>
<accession>A0A3G5AJ43</accession>
<organism evidence="1">
    <name type="scientific">Solumvirus sp</name>
    <dbReference type="NCBI Taxonomy" id="2487773"/>
    <lineage>
        <taxon>Viruses</taxon>
        <taxon>Pithoviruses</taxon>
    </lineage>
</organism>
<reference evidence="1" key="1">
    <citation type="submission" date="2018-10" db="EMBL/GenBank/DDBJ databases">
        <title>Hidden diversity of soil giant viruses.</title>
        <authorList>
            <person name="Schulz F."/>
            <person name="Alteio L."/>
            <person name="Goudeau D."/>
            <person name="Ryan E.M."/>
            <person name="Malmstrom R.R."/>
            <person name="Blanchard J."/>
            <person name="Woyke T."/>
        </authorList>
    </citation>
    <scope>NUCLEOTIDE SEQUENCE</scope>
    <source>
        <strain evidence="1">SMV1</strain>
    </source>
</reference>
<proteinExistence type="predicted"/>
<dbReference type="EMBL" id="MK072501">
    <property type="protein sequence ID" value="AYV86331.1"/>
    <property type="molecule type" value="Genomic_DNA"/>
</dbReference>
<name>A0A3G5AJ43_9VIRU</name>
<gene>
    <name evidence="1" type="ORF">Solumvirus4_29</name>
</gene>